<accession>A0A388KDN6</accession>
<feature type="compositionally biased region" description="Basic and acidic residues" evidence="1">
    <location>
        <begin position="1"/>
        <end position="89"/>
    </location>
</feature>
<feature type="domain" description="DCD" evidence="2">
    <location>
        <begin position="579"/>
        <end position="712"/>
    </location>
</feature>
<proteinExistence type="predicted"/>
<dbReference type="GO" id="GO:0003676">
    <property type="term" value="F:nucleic acid binding"/>
    <property type="evidence" value="ECO:0007669"/>
    <property type="project" value="InterPro"/>
</dbReference>
<feature type="compositionally biased region" description="Basic and acidic residues" evidence="1">
    <location>
        <begin position="352"/>
        <end position="384"/>
    </location>
</feature>
<organism evidence="3 4">
    <name type="scientific">Chara braunii</name>
    <name type="common">Braun's stonewort</name>
    <dbReference type="NCBI Taxonomy" id="69332"/>
    <lineage>
        <taxon>Eukaryota</taxon>
        <taxon>Viridiplantae</taxon>
        <taxon>Streptophyta</taxon>
        <taxon>Charophyceae</taxon>
        <taxon>Charales</taxon>
        <taxon>Characeae</taxon>
        <taxon>Chara</taxon>
    </lineage>
</organism>
<gene>
    <name evidence="3" type="ORF">CBR_g2731</name>
</gene>
<feature type="compositionally biased region" description="Basic and acidic residues" evidence="1">
    <location>
        <begin position="264"/>
        <end position="304"/>
    </location>
</feature>
<comment type="caution">
    <text evidence="3">The sequence shown here is derived from an EMBL/GenBank/DDBJ whole genome shotgun (WGS) entry which is preliminary data.</text>
</comment>
<evidence type="ECO:0000256" key="1">
    <source>
        <dbReference type="SAM" id="MobiDB-lite"/>
    </source>
</evidence>
<evidence type="ECO:0000313" key="4">
    <source>
        <dbReference type="Proteomes" id="UP000265515"/>
    </source>
</evidence>
<dbReference type="EMBL" id="BFEA01000097">
    <property type="protein sequence ID" value="GBG68178.1"/>
    <property type="molecule type" value="Genomic_DNA"/>
</dbReference>
<dbReference type="SUPFAM" id="SSF54928">
    <property type="entry name" value="RNA-binding domain, RBD"/>
    <property type="match status" value="1"/>
</dbReference>
<dbReference type="PROSITE" id="PS51222">
    <property type="entry name" value="DCD"/>
    <property type="match status" value="1"/>
</dbReference>
<reference evidence="3 4" key="1">
    <citation type="journal article" date="2018" name="Cell">
        <title>The Chara Genome: Secondary Complexity and Implications for Plant Terrestrialization.</title>
        <authorList>
            <person name="Nishiyama T."/>
            <person name="Sakayama H."/>
            <person name="Vries J.D."/>
            <person name="Buschmann H."/>
            <person name="Saint-Marcoux D."/>
            <person name="Ullrich K.K."/>
            <person name="Haas F.B."/>
            <person name="Vanderstraeten L."/>
            <person name="Becker D."/>
            <person name="Lang D."/>
            <person name="Vosolsobe S."/>
            <person name="Rombauts S."/>
            <person name="Wilhelmsson P.K.I."/>
            <person name="Janitza P."/>
            <person name="Kern R."/>
            <person name="Heyl A."/>
            <person name="Rumpler F."/>
            <person name="Villalobos L.I.A.C."/>
            <person name="Clay J.M."/>
            <person name="Skokan R."/>
            <person name="Toyoda A."/>
            <person name="Suzuki Y."/>
            <person name="Kagoshima H."/>
            <person name="Schijlen E."/>
            <person name="Tajeshwar N."/>
            <person name="Catarino B."/>
            <person name="Hetherington A.J."/>
            <person name="Saltykova A."/>
            <person name="Bonnot C."/>
            <person name="Breuninger H."/>
            <person name="Symeonidi A."/>
            <person name="Radhakrishnan G.V."/>
            <person name="Van Nieuwerburgh F."/>
            <person name="Deforce D."/>
            <person name="Chang C."/>
            <person name="Karol K.G."/>
            <person name="Hedrich R."/>
            <person name="Ulvskov P."/>
            <person name="Glockner G."/>
            <person name="Delwiche C.F."/>
            <person name="Petrasek J."/>
            <person name="Van de Peer Y."/>
            <person name="Friml J."/>
            <person name="Beilby M."/>
            <person name="Dolan L."/>
            <person name="Kohara Y."/>
            <person name="Sugano S."/>
            <person name="Fujiyama A."/>
            <person name="Delaux P.-M."/>
            <person name="Quint M."/>
            <person name="TheiBen G."/>
            <person name="Hagemann M."/>
            <person name="Harholt J."/>
            <person name="Dunand C."/>
            <person name="Zachgo S."/>
            <person name="Langdale J."/>
            <person name="Maumus F."/>
            <person name="Straeten D.V.D."/>
            <person name="Gould S.B."/>
            <person name="Rensing S.A."/>
        </authorList>
    </citation>
    <scope>NUCLEOTIDE SEQUENCE [LARGE SCALE GENOMIC DNA]</scope>
    <source>
        <strain evidence="3 4">S276</strain>
    </source>
</reference>
<sequence length="712" mass="76968">MGRRKEENGGDRGKEVGRRKEEDGGDRGKEVGRRKEEDGGDRGKEVRRRLGEGRGVRWPDEGREEGGFKGRSRGGREEREAAGRSKAEGGQKPLPTVETAPLVAVPSQETTETPSELSCLYLPPTEKSQYLLVENIHELCSDQEILDLFEEHGVIESYHYHVFAAAALVFATVFEAVAAQGLNLNRRVHGNKLMIRFIKEIPPVGLETAKLKSKRAILKCDHESASQPTEGATGSCTEDSESRADDNKWMTMRQKGSATHRKVDRSTQSDRANQAERHLLEEAERCELSGRENNSEERMGRCHQPDWEIRQGIVEAKKEPSASVLFDLKPAEKPGPLQGASHGGRPGLQSSARDENGKGHKQDGFVRKEEKGKAIVAEGMERNPKAQNSSQTSVSADSDEGNCLTYNRDAAEMAKQDESMPSANGDSASLRLSRCSGQVVAQEGGHVKRPSNLDKHGLVSHFGKSRCEKAAAAGSQTSAINSLPPGAVQFPVMDHVLPPGVGSTMSLAVGTALPLCLASALPPVVPLALGTLAPLLGPVVAPASPLLSLSVPLATSGVASFSSPLSTSSAAGKAILRHRFEFGLVVACSDSTWDACKTWKQFSLPSKDLLNVPNIKPHNCLLFMYNIHSRRLHGAFQSLAKGLDISSELQQVPAVGGGTIMQQFSVPRVREKIGFGVKELYPISLGQSQLASVFTHGEIDAQDLPLELSYEE</sequence>
<dbReference type="AlphaFoldDB" id="A0A388KDN6"/>
<dbReference type="Gramene" id="GBG68178">
    <property type="protein sequence ID" value="GBG68178"/>
    <property type="gene ID" value="CBR_g2731"/>
</dbReference>
<keyword evidence="4" id="KW-1185">Reference proteome</keyword>
<protein>
    <recommendedName>
        <fullName evidence="2">DCD domain-containing protein</fullName>
    </recommendedName>
</protein>
<dbReference type="InterPro" id="IPR035979">
    <property type="entry name" value="RBD_domain_sf"/>
</dbReference>
<dbReference type="Proteomes" id="UP000265515">
    <property type="component" value="Unassembled WGS sequence"/>
</dbReference>
<feature type="region of interest" description="Disordered" evidence="1">
    <location>
        <begin position="1"/>
        <end position="98"/>
    </location>
</feature>
<feature type="region of interest" description="Disordered" evidence="1">
    <location>
        <begin position="222"/>
        <end position="304"/>
    </location>
</feature>
<name>A0A388KDN6_CHABU</name>
<evidence type="ECO:0000259" key="2">
    <source>
        <dbReference type="PROSITE" id="PS51222"/>
    </source>
</evidence>
<evidence type="ECO:0000313" key="3">
    <source>
        <dbReference type="EMBL" id="GBG68178.1"/>
    </source>
</evidence>
<feature type="compositionally biased region" description="Polar residues" evidence="1">
    <location>
        <begin position="385"/>
        <end position="396"/>
    </location>
</feature>
<dbReference type="InterPro" id="IPR013989">
    <property type="entry name" value="Dev_and_cell_death_domain"/>
</dbReference>
<feature type="region of interest" description="Disordered" evidence="1">
    <location>
        <begin position="329"/>
        <end position="403"/>
    </location>
</feature>
<dbReference type="Pfam" id="PF10539">
    <property type="entry name" value="Dev_Cell_Death"/>
    <property type="match status" value="1"/>
</dbReference>
<feature type="compositionally biased region" description="Polar residues" evidence="1">
    <location>
        <begin position="225"/>
        <end position="237"/>
    </location>
</feature>